<proteinExistence type="predicted"/>
<sequence>MPRIPCEVDICVHHDGAGYCKLETIHITRNGLDTNCGDFERLLPEEDTTTVFSFRKPNDTRETIPYD</sequence>
<protein>
    <recommendedName>
        <fullName evidence="1">DUF1540 domain-containing protein</fullName>
    </recommendedName>
</protein>
<comment type="caution">
    <text evidence="2">The sequence shown here is derived from an EMBL/GenBank/DDBJ whole genome shotgun (WGS) entry which is preliminary data.</text>
</comment>
<gene>
    <name evidence="2" type="ORF">MOMUL_11700</name>
</gene>
<evidence type="ECO:0000313" key="2">
    <source>
        <dbReference type="EMBL" id="KYH32568.1"/>
    </source>
</evidence>
<evidence type="ECO:0000313" key="3">
    <source>
        <dbReference type="Proteomes" id="UP000075670"/>
    </source>
</evidence>
<keyword evidence="3" id="KW-1185">Reference proteome</keyword>
<dbReference type="RefSeq" id="WP_062282710.1">
    <property type="nucleotide sequence ID" value="NZ_LTBC01000003.1"/>
</dbReference>
<accession>A0A151AY42</accession>
<dbReference type="EMBL" id="LTBC01000003">
    <property type="protein sequence ID" value="KYH32568.1"/>
    <property type="molecule type" value="Genomic_DNA"/>
</dbReference>
<name>A0A151AY42_9FIRM</name>
<dbReference type="Pfam" id="PF07561">
    <property type="entry name" value="DUF1540"/>
    <property type="match status" value="1"/>
</dbReference>
<feature type="domain" description="DUF1540" evidence="1">
    <location>
        <begin position="4"/>
        <end position="37"/>
    </location>
</feature>
<dbReference type="AlphaFoldDB" id="A0A151AY42"/>
<dbReference type="InterPro" id="IPR011437">
    <property type="entry name" value="DUF1540"/>
</dbReference>
<evidence type="ECO:0000259" key="1">
    <source>
        <dbReference type="Pfam" id="PF07561"/>
    </source>
</evidence>
<dbReference type="OrthoDB" id="1725413at2"/>
<reference evidence="2 3" key="1">
    <citation type="submission" date="2016-02" db="EMBL/GenBank/DDBJ databases">
        <title>Genome sequence of Moorella mulderi DSM 14980.</title>
        <authorList>
            <person name="Poehlein A."/>
            <person name="Daniel R."/>
        </authorList>
    </citation>
    <scope>NUCLEOTIDE SEQUENCE [LARGE SCALE GENOMIC DNA]</scope>
    <source>
        <strain evidence="2 3">DSM 14980</strain>
    </source>
</reference>
<organism evidence="2 3">
    <name type="scientific">Moorella mulderi DSM 14980</name>
    <dbReference type="NCBI Taxonomy" id="1122241"/>
    <lineage>
        <taxon>Bacteria</taxon>
        <taxon>Bacillati</taxon>
        <taxon>Bacillota</taxon>
        <taxon>Clostridia</taxon>
        <taxon>Neomoorellales</taxon>
        <taxon>Neomoorellaceae</taxon>
        <taxon>Neomoorella</taxon>
    </lineage>
</organism>
<dbReference type="PATRIC" id="fig|1122241.3.peg.1230"/>
<dbReference type="Proteomes" id="UP000075670">
    <property type="component" value="Unassembled WGS sequence"/>
</dbReference>